<proteinExistence type="predicted"/>
<keyword evidence="1" id="KW-0732">Signal</keyword>
<evidence type="ECO:0000256" key="1">
    <source>
        <dbReference type="SAM" id="SignalP"/>
    </source>
</evidence>
<comment type="caution">
    <text evidence="3">The sequence shown here is derived from an EMBL/GenBank/DDBJ whole genome shotgun (WGS) entry which is preliminary data.</text>
</comment>
<evidence type="ECO:0000313" key="3">
    <source>
        <dbReference type="EMBL" id="MEH7829739.1"/>
    </source>
</evidence>
<evidence type="ECO:0000259" key="2">
    <source>
        <dbReference type="PROSITE" id="PS50222"/>
    </source>
</evidence>
<dbReference type="Gene3D" id="1.10.238.10">
    <property type="entry name" value="EF-hand"/>
    <property type="match status" value="1"/>
</dbReference>
<protein>
    <recommendedName>
        <fullName evidence="2">EF-hand domain-containing protein</fullName>
    </recommendedName>
</protein>
<dbReference type="RefSeq" id="WP_335424766.1">
    <property type="nucleotide sequence ID" value="NZ_JBALHR010000012.1"/>
</dbReference>
<sequence length="178" mass="18502">MRLLLILFVLWPGFALADPDLPASVKARILKAPDRWLAEMTRLVAGFGGPAGLTSEGIDRHVAVERAAARANALRDLLSADLDGDGAVSAEEGQEMNLVLSARGRGAWALRQAAADQDGNGTLVGAEIVGFAQAQALDRFSDRRADGLRAVLAFDADGDGAVSIAELLKGVATLVDGA</sequence>
<dbReference type="Proteomes" id="UP001431963">
    <property type="component" value="Unassembled WGS sequence"/>
</dbReference>
<dbReference type="InterPro" id="IPR018247">
    <property type="entry name" value="EF_Hand_1_Ca_BS"/>
</dbReference>
<dbReference type="InterPro" id="IPR011992">
    <property type="entry name" value="EF-hand-dom_pair"/>
</dbReference>
<gene>
    <name evidence="3" type="ORF">V6590_16440</name>
</gene>
<feature type="chain" id="PRO_5045648607" description="EF-hand domain-containing protein" evidence="1">
    <location>
        <begin position="18"/>
        <end position="178"/>
    </location>
</feature>
<dbReference type="PROSITE" id="PS00018">
    <property type="entry name" value="EF_HAND_1"/>
    <property type="match status" value="1"/>
</dbReference>
<feature type="signal peptide" evidence="1">
    <location>
        <begin position="1"/>
        <end position="17"/>
    </location>
</feature>
<evidence type="ECO:0000313" key="4">
    <source>
        <dbReference type="Proteomes" id="UP001431963"/>
    </source>
</evidence>
<feature type="domain" description="EF-hand" evidence="2">
    <location>
        <begin position="142"/>
        <end position="177"/>
    </location>
</feature>
<accession>A0ABU8BYF1</accession>
<dbReference type="EMBL" id="JBALHR010000012">
    <property type="protein sequence ID" value="MEH7829739.1"/>
    <property type="molecule type" value="Genomic_DNA"/>
</dbReference>
<dbReference type="Pfam" id="PF13202">
    <property type="entry name" value="EF-hand_5"/>
    <property type="match status" value="2"/>
</dbReference>
<dbReference type="InterPro" id="IPR002048">
    <property type="entry name" value="EF_hand_dom"/>
</dbReference>
<dbReference type="PROSITE" id="PS50222">
    <property type="entry name" value="EF_HAND_2"/>
    <property type="match status" value="1"/>
</dbReference>
<name>A0ABU8BYF1_9RHOB</name>
<organism evidence="3 4">
    <name type="scientific">Gemmobacter denitrificans</name>
    <dbReference type="NCBI Taxonomy" id="3123040"/>
    <lineage>
        <taxon>Bacteria</taxon>
        <taxon>Pseudomonadati</taxon>
        <taxon>Pseudomonadota</taxon>
        <taxon>Alphaproteobacteria</taxon>
        <taxon>Rhodobacterales</taxon>
        <taxon>Paracoccaceae</taxon>
        <taxon>Gemmobacter</taxon>
    </lineage>
</organism>
<dbReference type="SUPFAM" id="SSF47473">
    <property type="entry name" value="EF-hand"/>
    <property type="match status" value="1"/>
</dbReference>
<reference evidence="3" key="1">
    <citation type="submission" date="2024-02" db="EMBL/GenBank/DDBJ databases">
        <title>Genome sequences of strain Gemmobacter sp. JM10B15.</title>
        <authorList>
            <person name="Zhang M."/>
        </authorList>
    </citation>
    <scope>NUCLEOTIDE SEQUENCE</scope>
    <source>
        <strain evidence="3">JM10B15</strain>
    </source>
</reference>
<keyword evidence="4" id="KW-1185">Reference proteome</keyword>